<dbReference type="GO" id="GO:0005524">
    <property type="term" value="F:ATP binding"/>
    <property type="evidence" value="ECO:0007669"/>
    <property type="project" value="UniProtKB-KW"/>
</dbReference>
<evidence type="ECO:0000256" key="3">
    <source>
        <dbReference type="ARBA" id="ARBA00022553"/>
    </source>
</evidence>
<evidence type="ECO:0000313" key="15">
    <source>
        <dbReference type="EMBL" id="PUA36875.1"/>
    </source>
</evidence>
<dbReference type="InterPro" id="IPR050640">
    <property type="entry name" value="Bact_2-comp_sensor_kinase"/>
</dbReference>
<evidence type="ECO:0000256" key="4">
    <source>
        <dbReference type="ARBA" id="ARBA00022679"/>
    </source>
</evidence>
<evidence type="ECO:0000256" key="11">
    <source>
        <dbReference type="ARBA" id="ARBA00023136"/>
    </source>
</evidence>
<dbReference type="Proteomes" id="UP000244184">
    <property type="component" value="Unassembled WGS sequence"/>
</dbReference>
<keyword evidence="8" id="KW-0067">ATP-binding</keyword>
<dbReference type="RefSeq" id="WP_108533362.1">
    <property type="nucleotide sequence ID" value="NZ_PYHP01000066.1"/>
</dbReference>
<evidence type="ECO:0000313" key="16">
    <source>
        <dbReference type="Proteomes" id="UP000244184"/>
    </source>
</evidence>
<dbReference type="SUPFAM" id="SSF55874">
    <property type="entry name" value="ATPase domain of HSP90 chaperone/DNA topoisomerase II/histidine kinase"/>
    <property type="match status" value="1"/>
</dbReference>
<proteinExistence type="predicted"/>
<evidence type="ECO:0000256" key="5">
    <source>
        <dbReference type="ARBA" id="ARBA00022692"/>
    </source>
</evidence>
<dbReference type="InterPro" id="IPR010559">
    <property type="entry name" value="Sig_transdc_His_kin_internal"/>
</dbReference>
<gene>
    <name evidence="15" type="ORF">C8Z91_22985</name>
</gene>
<keyword evidence="5 13" id="KW-0812">Transmembrane</keyword>
<feature type="transmembrane region" description="Helical" evidence="13">
    <location>
        <begin position="12"/>
        <end position="34"/>
    </location>
</feature>
<evidence type="ECO:0000256" key="8">
    <source>
        <dbReference type="ARBA" id="ARBA00022840"/>
    </source>
</evidence>
<evidence type="ECO:0000259" key="14">
    <source>
        <dbReference type="Pfam" id="PF06580"/>
    </source>
</evidence>
<sequence>MKQIRTVQSKLFLVYASLITLLIVIFVTSFYLYVSSALEKKASESIHQLSLNISDKFDVELKGMDAIAGRIITSDNLRTYFFESTDSPYKELNNGRNISNTLFSITGYPFEFYQINIFRTNGKLIQFGKNFNISQLSPYTIQSQVWVNLTLKEDGRKTVIPPRITDWDQSNTIVLSVSRAFSEVLGKQHDSIVEVQQDFSVFQNLVNRSITIPGEEISQPTKVYVYDKNGALIYPFSEGIPPDQTYWNDVKGLANPSGIVKPDDPWIMPGNSTKPSEIIAYSRSEFSGWTVLLVESEPALLQPVKAFRNQIVLIGIAALLITMILTYYMSKGLTIPLQAIRKSIANLSLQTLPPATMPAPPSDLNELEELNAAFVQMCKRLEESLHEAVEARSQEIKARMLALQAQMNPHFLYNTLTIISIKAENNHQKEIVKMCSDLSGMLRYIAIDGSIPVTMEQELDYTVKYLDLMRTRHIHQFSCSIEIPAEMNQVRVPRLILQPIVENCFKHAFNKRPPWHIQITGKMCDNGWEIIVSDNGIGFDDQVLTSILTKINNTEPGIEVDDDFPHIGLLNIFHRLKLFYGDKAFFQLLNKTGEGAEVKIGVSDPRENIYA</sequence>
<keyword evidence="2" id="KW-1003">Cell membrane</keyword>
<feature type="coiled-coil region" evidence="12">
    <location>
        <begin position="364"/>
        <end position="406"/>
    </location>
</feature>
<evidence type="ECO:0000256" key="13">
    <source>
        <dbReference type="SAM" id="Phobius"/>
    </source>
</evidence>
<evidence type="ECO:0000256" key="9">
    <source>
        <dbReference type="ARBA" id="ARBA00022989"/>
    </source>
</evidence>
<dbReference type="GO" id="GO:0005886">
    <property type="term" value="C:plasma membrane"/>
    <property type="evidence" value="ECO:0007669"/>
    <property type="project" value="UniProtKB-SubCell"/>
</dbReference>
<reference evidence="15 16" key="1">
    <citation type="submission" date="2018-03" db="EMBL/GenBank/DDBJ databases">
        <title>Genome sequence of Paenibacillus elgii strain AC13 an antimicrobial compound producing bacteria.</title>
        <authorList>
            <person name="Kurokawa A.S."/>
            <person name="Araujo J.F."/>
            <person name="Costa R.A."/>
            <person name="Ortega D.B."/>
            <person name="Pires A.S."/>
            <person name="Pappas G.J.Jr."/>
            <person name="Franco O.L."/>
            <person name="Barreto C."/>
            <person name="Magalhaes B.S."/>
            <person name="Kruger R.H."/>
        </authorList>
    </citation>
    <scope>NUCLEOTIDE SEQUENCE [LARGE SCALE GENOMIC DNA]</scope>
    <source>
        <strain evidence="15 16">AC13</strain>
    </source>
</reference>
<dbReference type="Gene3D" id="3.30.565.10">
    <property type="entry name" value="Histidine kinase-like ATPase, C-terminal domain"/>
    <property type="match status" value="1"/>
</dbReference>
<accession>A0A2T6FYA0</accession>
<evidence type="ECO:0000256" key="7">
    <source>
        <dbReference type="ARBA" id="ARBA00022777"/>
    </source>
</evidence>
<evidence type="ECO:0000256" key="12">
    <source>
        <dbReference type="SAM" id="Coils"/>
    </source>
</evidence>
<keyword evidence="4" id="KW-0808">Transferase</keyword>
<keyword evidence="11 13" id="KW-0472">Membrane</keyword>
<comment type="subcellular location">
    <subcellularLocation>
        <location evidence="1">Cell membrane</location>
        <topology evidence="1">Multi-pass membrane protein</topology>
    </subcellularLocation>
</comment>
<dbReference type="EMBL" id="PYHP01000066">
    <property type="protein sequence ID" value="PUA36875.1"/>
    <property type="molecule type" value="Genomic_DNA"/>
</dbReference>
<dbReference type="AlphaFoldDB" id="A0A2T6FYA0"/>
<keyword evidence="7" id="KW-0418">Kinase</keyword>
<feature type="domain" description="Signal transduction histidine kinase internal region" evidence="14">
    <location>
        <begin position="398"/>
        <end position="474"/>
    </location>
</feature>
<dbReference type="Pfam" id="PF06580">
    <property type="entry name" value="His_kinase"/>
    <property type="match status" value="1"/>
</dbReference>
<dbReference type="InterPro" id="IPR036890">
    <property type="entry name" value="HATPase_C_sf"/>
</dbReference>
<comment type="caution">
    <text evidence="15">The sequence shown here is derived from an EMBL/GenBank/DDBJ whole genome shotgun (WGS) entry which is preliminary data.</text>
</comment>
<keyword evidence="12" id="KW-0175">Coiled coil</keyword>
<keyword evidence="6" id="KW-0547">Nucleotide-binding</keyword>
<evidence type="ECO:0000256" key="6">
    <source>
        <dbReference type="ARBA" id="ARBA00022741"/>
    </source>
</evidence>
<dbReference type="Gene3D" id="6.10.340.10">
    <property type="match status" value="1"/>
</dbReference>
<evidence type="ECO:0000256" key="10">
    <source>
        <dbReference type="ARBA" id="ARBA00023012"/>
    </source>
</evidence>
<dbReference type="GO" id="GO:0000155">
    <property type="term" value="F:phosphorelay sensor kinase activity"/>
    <property type="evidence" value="ECO:0007669"/>
    <property type="project" value="InterPro"/>
</dbReference>
<evidence type="ECO:0000256" key="1">
    <source>
        <dbReference type="ARBA" id="ARBA00004651"/>
    </source>
</evidence>
<keyword evidence="3" id="KW-0597">Phosphoprotein</keyword>
<name>A0A2T6FYA0_9BACL</name>
<keyword evidence="10" id="KW-0902">Two-component regulatory system</keyword>
<dbReference type="PANTHER" id="PTHR34220">
    <property type="entry name" value="SENSOR HISTIDINE KINASE YPDA"/>
    <property type="match status" value="1"/>
</dbReference>
<protein>
    <recommendedName>
        <fullName evidence="14">Signal transduction histidine kinase internal region domain-containing protein</fullName>
    </recommendedName>
</protein>
<evidence type="ECO:0000256" key="2">
    <source>
        <dbReference type="ARBA" id="ARBA00022475"/>
    </source>
</evidence>
<organism evidence="15 16">
    <name type="scientific">Paenibacillus elgii</name>
    <dbReference type="NCBI Taxonomy" id="189691"/>
    <lineage>
        <taxon>Bacteria</taxon>
        <taxon>Bacillati</taxon>
        <taxon>Bacillota</taxon>
        <taxon>Bacilli</taxon>
        <taxon>Bacillales</taxon>
        <taxon>Paenibacillaceae</taxon>
        <taxon>Paenibacillus</taxon>
    </lineage>
</organism>
<dbReference type="PANTHER" id="PTHR34220:SF11">
    <property type="entry name" value="SENSOR PROTEIN KINASE HPTS"/>
    <property type="match status" value="1"/>
</dbReference>
<keyword evidence="9 13" id="KW-1133">Transmembrane helix</keyword>